<dbReference type="HOGENOM" id="CLU_048986_1_0_2"/>
<evidence type="ECO:0000313" key="3">
    <source>
        <dbReference type="Proteomes" id="UP000002487"/>
    </source>
</evidence>
<dbReference type="AlphaFoldDB" id="Q8TQX9"/>
<dbReference type="EnsemblBacteria" id="AAM04823">
    <property type="protein sequence ID" value="AAM04823"/>
    <property type="gene ID" value="MA_1408"/>
</dbReference>
<dbReference type="STRING" id="188937.MA_1408"/>
<gene>
    <name evidence="2" type="ordered locus">MA_1408</name>
</gene>
<dbReference type="PhylomeDB" id="Q8TQX9"/>
<keyword evidence="1" id="KW-0472">Membrane</keyword>
<dbReference type="Proteomes" id="UP000002487">
    <property type="component" value="Chromosome"/>
</dbReference>
<evidence type="ECO:0000313" key="2">
    <source>
        <dbReference type="EMBL" id="AAM04823.1"/>
    </source>
</evidence>
<feature type="transmembrane region" description="Helical" evidence="1">
    <location>
        <begin position="375"/>
        <end position="397"/>
    </location>
</feature>
<accession>Q8TQX9</accession>
<keyword evidence="1" id="KW-0812">Transmembrane</keyword>
<keyword evidence="3" id="KW-1185">Reference proteome</keyword>
<feature type="transmembrane region" description="Helical" evidence="1">
    <location>
        <begin position="220"/>
        <end position="238"/>
    </location>
</feature>
<keyword evidence="1" id="KW-1133">Transmembrane helix</keyword>
<evidence type="ECO:0000256" key="1">
    <source>
        <dbReference type="SAM" id="Phobius"/>
    </source>
</evidence>
<evidence type="ECO:0008006" key="4">
    <source>
        <dbReference type="Google" id="ProtNLM"/>
    </source>
</evidence>
<dbReference type="FunCoup" id="Q8TQX9">
    <property type="interactions" value="3"/>
</dbReference>
<sequence length="417" mass="45944">MAPVMYPCKLKTQKPDKIYFRKRTGSPGEKYLHKNDRGDMQTLVICIDRDNDLGEKAKMETPIVGREANVRAAVALGIADPEDSDTNTIFGGIRILDELLEKGVDAEIVSFAGDKNVGVISDQKIAEQLELYLQMNEVKRAVFVSDGAEDETLVPIVQSRMKIDSVKRIVVMQSENLESTYYILKHVFSDPKISQTFFVPIGLAFLIYAIFLLADYPEGAVVGILAAVGLYMLYRGFGLDDIVALEKERLWDAFLEQRMVFISYTAALLTGLVATVYGAMQVWTLYSAEGVWYHGTLTLISVFINTSVWGYAAALLLADLGKIFDLRMGGKPIYRGISISLFVIASGILFWGASTYILAVASISEGLLSDPSVALQYFVYSIIIAVLIALAGIKYSLSSQASENENRVKGIQSKKAS</sequence>
<feature type="transmembrane region" description="Helical" evidence="1">
    <location>
        <begin position="292"/>
        <end position="318"/>
    </location>
</feature>
<dbReference type="KEGG" id="mac:MA_1408"/>
<proteinExistence type="predicted"/>
<feature type="transmembrane region" description="Helical" evidence="1">
    <location>
        <begin position="259"/>
        <end position="280"/>
    </location>
</feature>
<dbReference type="PANTHER" id="PTHR38815:SF1">
    <property type="entry name" value="DUF373 FAMILY PROTEIN"/>
    <property type="match status" value="1"/>
</dbReference>
<reference evidence="2 3" key="1">
    <citation type="journal article" date="2002" name="Genome Res.">
        <title>The genome of Methanosarcina acetivorans reveals extensive metabolic and physiological diversity.</title>
        <authorList>
            <person name="Galagan J.E."/>
            <person name="Nusbaum C."/>
            <person name="Roy A."/>
            <person name="Endrizzi M.G."/>
            <person name="Macdonald P."/>
            <person name="FitzHugh W."/>
            <person name="Calvo S."/>
            <person name="Engels R."/>
            <person name="Smirnov S."/>
            <person name="Atnoor D."/>
            <person name="Brown A."/>
            <person name="Allen N."/>
            <person name="Naylor J."/>
            <person name="Stange-Thomann N."/>
            <person name="DeArellano K."/>
            <person name="Johnson R."/>
            <person name="Linton L."/>
            <person name="McEwan P."/>
            <person name="McKernan K."/>
            <person name="Talamas J."/>
            <person name="Tirrell A."/>
            <person name="Ye W."/>
            <person name="Zimmer A."/>
            <person name="Barber R.D."/>
            <person name="Cann I."/>
            <person name="Graham D.E."/>
            <person name="Grahame D.A."/>
            <person name="Guss A."/>
            <person name="Hedderich R."/>
            <person name="Ingram-Smith C."/>
            <person name="Kuettner C.H."/>
            <person name="Krzycki J.A."/>
            <person name="Leigh J.A."/>
            <person name="Li W."/>
            <person name="Liu J."/>
            <person name="Mukhopadhyay B."/>
            <person name="Reeve J.N."/>
            <person name="Smith K."/>
            <person name="Springer T.A."/>
            <person name="Umayam L.A."/>
            <person name="White O."/>
            <person name="White R.H."/>
            <person name="de Macario E.C."/>
            <person name="Ferry J.G."/>
            <person name="Jarrell K.F."/>
            <person name="Jing H."/>
            <person name="Macario A.J.L."/>
            <person name="Paulsen I."/>
            <person name="Pritchett M."/>
            <person name="Sowers K.R."/>
            <person name="Swanson R.V."/>
            <person name="Zinder S.H."/>
            <person name="Lander E."/>
            <person name="Metcalf W.W."/>
            <person name="Birren B."/>
        </authorList>
    </citation>
    <scope>NUCLEOTIDE SEQUENCE [LARGE SCALE GENOMIC DNA]</scope>
    <source>
        <strain evidence="3">ATCC 35395 / DSM 2834 / JCM 12185 / C2A</strain>
    </source>
</reference>
<dbReference type="InParanoid" id="Q8TQX9"/>
<protein>
    <recommendedName>
        <fullName evidence="4">DUF373 family protein</fullName>
    </recommendedName>
</protein>
<organism evidence="2 3">
    <name type="scientific">Methanosarcina acetivorans (strain ATCC 35395 / DSM 2834 / JCM 12185 / C2A)</name>
    <dbReference type="NCBI Taxonomy" id="188937"/>
    <lineage>
        <taxon>Archaea</taxon>
        <taxon>Methanobacteriati</taxon>
        <taxon>Methanobacteriota</taxon>
        <taxon>Stenosarchaea group</taxon>
        <taxon>Methanomicrobia</taxon>
        <taxon>Methanosarcinales</taxon>
        <taxon>Methanosarcinaceae</taxon>
        <taxon>Methanosarcina</taxon>
    </lineage>
</organism>
<dbReference type="Pfam" id="PF04123">
    <property type="entry name" value="DUF373"/>
    <property type="match status" value="1"/>
</dbReference>
<dbReference type="EMBL" id="AE010299">
    <property type="protein sequence ID" value="AAM04823.1"/>
    <property type="molecule type" value="Genomic_DNA"/>
</dbReference>
<dbReference type="InterPro" id="IPR007254">
    <property type="entry name" value="DUF373"/>
</dbReference>
<feature type="transmembrane region" description="Helical" evidence="1">
    <location>
        <begin position="197"/>
        <end position="214"/>
    </location>
</feature>
<dbReference type="PANTHER" id="PTHR38815">
    <property type="entry name" value="HYPOTHETICAL MEMBRANE PROTEIN, CONSERVED, DUF373 FAMILY"/>
    <property type="match status" value="1"/>
</dbReference>
<feature type="transmembrane region" description="Helical" evidence="1">
    <location>
        <begin position="339"/>
        <end position="363"/>
    </location>
</feature>
<name>Q8TQX9_METAC</name>